<sequence length="262" mass="28707">MRRKPSDVVNGLGKACHVGFRGHFSSFHNSHSYHQDSEGYFAGAFFALHTTFRIIASTLDIPTLGPRPKAQAENTNAGGSILATTTWIQSSRLLNVNIWNGTTVGTWPAYFGSGDDCDAKNGRRDSWESSPEESVVVLRTILNCRCAPFLVPCSPRTDAHESWNWHTGVLTLQSTAGKDVLGCDSIFRAQEGRRGQEDVVLSEAPGEDVMLGLPSIARNTTVQSVSSMALDRRGTHAKCDLQERSLHRKARDVFMACSLLRG</sequence>
<name>A0A0D7AZW0_9AGAR</name>
<evidence type="ECO:0000313" key="1">
    <source>
        <dbReference type="EMBL" id="KIY63908.1"/>
    </source>
</evidence>
<dbReference type="EMBL" id="KN880665">
    <property type="protein sequence ID" value="KIY63908.1"/>
    <property type="molecule type" value="Genomic_DNA"/>
</dbReference>
<accession>A0A0D7AZW0</accession>
<organism evidence="1 2">
    <name type="scientific">Cylindrobasidium torrendii FP15055 ss-10</name>
    <dbReference type="NCBI Taxonomy" id="1314674"/>
    <lineage>
        <taxon>Eukaryota</taxon>
        <taxon>Fungi</taxon>
        <taxon>Dikarya</taxon>
        <taxon>Basidiomycota</taxon>
        <taxon>Agaricomycotina</taxon>
        <taxon>Agaricomycetes</taxon>
        <taxon>Agaricomycetidae</taxon>
        <taxon>Agaricales</taxon>
        <taxon>Marasmiineae</taxon>
        <taxon>Physalacriaceae</taxon>
        <taxon>Cylindrobasidium</taxon>
    </lineage>
</organism>
<gene>
    <name evidence="1" type="ORF">CYLTODRAFT_120335</name>
</gene>
<protein>
    <submittedName>
        <fullName evidence="1">Uncharacterized protein</fullName>
    </submittedName>
</protein>
<reference evidence="1 2" key="1">
    <citation type="journal article" date="2015" name="Fungal Genet. Biol.">
        <title>Evolution of novel wood decay mechanisms in Agaricales revealed by the genome sequences of Fistulina hepatica and Cylindrobasidium torrendii.</title>
        <authorList>
            <person name="Floudas D."/>
            <person name="Held B.W."/>
            <person name="Riley R."/>
            <person name="Nagy L.G."/>
            <person name="Koehler G."/>
            <person name="Ransdell A.S."/>
            <person name="Younus H."/>
            <person name="Chow J."/>
            <person name="Chiniquy J."/>
            <person name="Lipzen A."/>
            <person name="Tritt A."/>
            <person name="Sun H."/>
            <person name="Haridas S."/>
            <person name="LaButti K."/>
            <person name="Ohm R.A."/>
            <person name="Kues U."/>
            <person name="Blanchette R.A."/>
            <person name="Grigoriev I.V."/>
            <person name="Minto R.E."/>
            <person name="Hibbett D.S."/>
        </authorList>
    </citation>
    <scope>NUCLEOTIDE SEQUENCE [LARGE SCALE GENOMIC DNA]</scope>
    <source>
        <strain evidence="1 2">FP15055 ss-10</strain>
    </source>
</reference>
<dbReference type="AlphaFoldDB" id="A0A0D7AZW0"/>
<proteinExistence type="predicted"/>
<keyword evidence="2" id="KW-1185">Reference proteome</keyword>
<evidence type="ECO:0000313" key="2">
    <source>
        <dbReference type="Proteomes" id="UP000054007"/>
    </source>
</evidence>
<dbReference type="Proteomes" id="UP000054007">
    <property type="component" value="Unassembled WGS sequence"/>
</dbReference>